<dbReference type="STRING" id="1550231.SAMN05660662_1067"/>
<dbReference type="CDD" id="cd02228">
    <property type="entry name" value="cupin_EutQ"/>
    <property type="match status" value="1"/>
</dbReference>
<dbReference type="OrthoDB" id="3828611at2"/>
<dbReference type="Gene3D" id="2.60.120.10">
    <property type="entry name" value="Jelly Rolls"/>
    <property type="match status" value="1"/>
</dbReference>
<dbReference type="InterPro" id="IPR014710">
    <property type="entry name" value="RmlC-like_jellyroll"/>
</dbReference>
<proteinExistence type="predicted"/>
<dbReference type="PANTHER" id="PTHR36169:SF1">
    <property type="entry name" value="ACETATE KINASE EUTQ"/>
    <property type="match status" value="1"/>
</dbReference>
<dbReference type="RefSeq" id="WP_091763984.1">
    <property type="nucleotide sequence ID" value="NZ_FNBT01000001.1"/>
</dbReference>
<dbReference type="Pfam" id="PF06249">
    <property type="entry name" value="EutQ"/>
    <property type="match status" value="1"/>
</dbReference>
<evidence type="ECO:0000313" key="2">
    <source>
        <dbReference type="Proteomes" id="UP000199406"/>
    </source>
</evidence>
<protein>
    <submittedName>
        <fullName evidence="1">Ethanolamine utilisation protein EutQ</fullName>
    </submittedName>
</protein>
<dbReference type="InterPro" id="IPR011051">
    <property type="entry name" value="RmlC_Cupin_sf"/>
</dbReference>
<accession>A0A1G7IA28</accession>
<organism evidence="1 2">
    <name type="scientific">Blastococcus aurantiacus</name>
    <dbReference type="NCBI Taxonomy" id="1550231"/>
    <lineage>
        <taxon>Bacteria</taxon>
        <taxon>Bacillati</taxon>
        <taxon>Actinomycetota</taxon>
        <taxon>Actinomycetes</taxon>
        <taxon>Geodermatophilales</taxon>
        <taxon>Geodermatophilaceae</taxon>
        <taxon>Blastococcus</taxon>
    </lineage>
</organism>
<evidence type="ECO:0000313" key="1">
    <source>
        <dbReference type="EMBL" id="SDF09189.1"/>
    </source>
</evidence>
<gene>
    <name evidence="1" type="ORF">SAMN05660662_1067</name>
</gene>
<dbReference type="InterPro" id="IPR010424">
    <property type="entry name" value="EutQ"/>
</dbReference>
<keyword evidence="2" id="KW-1185">Reference proteome</keyword>
<reference evidence="2" key="1">
    <citation type="submission" date="2016-10" db="EMBL/GenBank/DDBJ databases">
        <authorList>
            <person name="Varghese N."/>
            <person name="Submissions S."/>
        </authorList>
    </citation>
    <scope>NUCLEOTIDE SEQUENCE [LARGE SCALE GENOMIC DNA]</scope>
    <source>
        <strain evidence="2">DSM 44268</strain>
    </source>
</reference>
<dbReference type="Proteomes" id="UP000199406">
    <property type="component" value="Unassembled WGS sequence"/>
</dbReference>
<name>A0A1G7IA28_9ACTN</name>
<dbReference type="EMBL" id="FNBT01000001">
    <property type="protein sequence ID" value="SDF09189.1"/>
    <property type="molecule type" value="Genomic_DNA"/>
</dbReference>
<sequence length="119" mass="12969">MTTSATRIGHVSGAFRNLPRMADPGTRAYIGDALANPGGAEICSGFFELFAGAPLDYEYTYDEMKVVVEGEFHLTDLDSGQQVVAGPKDVLFFPKGSRIRFETPDRALGFYTGHRSFAP</sequence>
<dbReference type="PANTHER" id="PTHR36169">
    <property type="entry name" value="ETHANOLAMINE UTILIZATION PROTEIN EUTQ"/>
    <property type="match status" value="1"/>
</dbReference>
<dbReference type="AlphaFoldDB" id="A0A1G7IA28"/>
<dbReference type="SUPFAM" id="SSF51182">
    <property type="entry name" value="RmlC-like cupins"/>
    <property type="match status" value="1"/>
</dbReference>